<keyword evidence="1" id="KW-0472">Membrane</keyword>
<reference evidence="2 3" key="1">
    <citation type="submission" date="2016-06" db="EMBL/GenBank/DDBJ databases">
        <title>Comparative genomics of the ectomycorrhizal sister species Rhizopogon vinicolor and Rhizopogon vesiculosus (Basidiomycota: Boletales) reveals a divergence of the mating type B locus.</title>
        <authorList>
            <consortium name="DOE Joint Genome Institute"/>
            <person name="Mujic A.B."/>
            <person name="Kuo A."/>
            <person name="Tritt A."/>
            <person name="Lipzen A."/>
            <person name="Chen C."/>
            <person name="Johnson J."/>
            <person name="Sharma A."/>
            <person name="Barry K."/>
            <person name="Grigoriev I.V."/>
            <person name="Spatafora J.W."/>
        </authorList>
    </citation>
    <scope>NUCLEOTIDE SEQUENCE [LARGE SCALE GENOMIC DNA]</scope>
    <source>
        <strain evidence="2 3">AM-OR11-026</strain>
    </source>
</reference>
<name>A0A1B7MG01_9AGAM</name>
<organism evidence="2 3">
    <name type="scientific">Rhizopogon vinicolor AM-OR11-026</name>
    <dbReference type="NCBI Taxonomy" id="1314800"/>
    <lineage>
        <taxon>Eukaryota</taxon>
        <taxon>Fungi</taxon>
        <taxon>Dikarya</taxon>
        <taxon>Basidiomycota</taxon>
        <taxon>Agaricomycotina</taxon>
        <taxon>Agaricomycetes</taxon>
        <taxon>Agaricomycetidae</taxon>
        <taxon>Boletales</taxon>
        <taxon>Suillineae</taxon>
        <taxon>Rhizopogonaceae</taxon>
        <taxon>Rhizopogon</taxon>
    </lineage>
</organism>
<sequence length="98" mass="11455">MTRAWAGHWRARVHYIVFTAPWNATRMSRTSCEARVHHCLHPSLSTMMLLKELLHHMWPKTPKRLSQRTMRRGEMHRTIGLSSYFGLAVSLYPVLSPS</sequence>
<accession>A0A1B7MG01</accession>
<evidence type="ECO:0000313" key="3">
    <source>
        <dbReference type="Proteomes" id="UP000092154"/>
    </source>
</evidence>
<dbReference type="EMBL" id="KV449361">
    <property type="protein sequence ID" value="OAX31525.1"/>
    <property type="molecule type" value="Genomic_DNA"/>
</dbReference>
<proteinExistence type="predicted"/>
<keyword evidence="1" id="KW-0812">Transmembrane</keyword>
<dbReference type="AlphaFoldDB" id="A0A1B7MG01"/>
<evidence type="ECO:0000256" key="1">
    <source>
        <dbReference type="SAM" id="Phobius"/>
    </source>
</evidence>
<dbReference type="OrthoDB" id="10429404at2759"/>
<dbReference type="Proteomes" id="UP000092154">
    <property type="component" value="Unassembled WGS sequence"/>
</dbReference>
<keyword evidence="1" id="KW-1133">Transmembrane helix</keyword>
<gene>
    <name evidence="2" type="ORF">K503DRAFT_777501</name>
</gene>
<protein>
    <submittedName>
        <fullName evidence="2">Uncharacterized protein</fullName>
    </submittedName>
</protein>
<evidence type="ECO:0000313" key="2">
    <source>
        <dbReference type="EMBL" id="OAX31525.1"/>
    </source>
</evidence>
<dbReference type="InParanoid" id="A0A1B7MG01"/>
<feature type="transmembrane region" description="Helical" evidence="1">
    <location>
        <begin position="78"/>
        <end position="95"/>
    </location>
</feature>
<keyword evidence="3" id="KW-1185">Reference proteome</keyword>